<dbReference type="SMART" id="SM00368">
    <property type="entry name" value="LRR_RI"/>
    <property type="match status" value="9"/>
</dbReference>
<sequence length="566" mass="61775">MLVDNSQLAERLRKLHDKIKNTSGELSASWIGDAEAQAIAETLKENKTVTTIYFENRMGDAGAQAIAEVLKVNKTLTALYLDRNQIGDAGAQAIAEALTVNKTLTTLYLDWNQIGDAGAQAIAEALKENKTLTLLSLSENRIGDDGAWAIAEVLKVNTTLKKLHLNRNQIGDAGAQAIAEALNVNTTLSMIGLSGNQIGIAEALAIAEALKVNTTLTMLFLQVNQIGDAGAQAIAEALKENKTLAQLDLHMNQIGDVGAHAIAEALKVNTTLIQLLLDGNSISHSGVTALKAACKANCQLSIQSQLESHDQVNGTTTGSFGMHKSHSSTAEAEESSAEESKMDTTVPEPSLQQSQRGHVESQGIAAAPEENMQRFVEFVRVYFASRSNIYLRFLALMDEYKRAIINKEALILEVSNLFQAYPHVLGHFFQSLELEASAQIAPGLSSALDHATIEQVYHPMAAWFESIKKEDNYHDVVRAIRSHLYNRFAPGTYFMVPLPADSNASMQSESLKQENDRSPSPPQEQQQQPEDIFEADFEALVTAMKNLLSPQQVERFKTVMSTPQFD</sequence>
<evidence type="ECO:0000256" key="3">
    <source>
        <dbReference type="PROSITE-ProRule" id="PRU00810"/>
    </source>
</evidence>
<dbReference type="InterPro" id="IPR001611">
    <property type="entry name" value="Leu-rich_rpt"/>
</dbReference>
<reference evidence="6" key="1">
    <citation type="submission" date="2011-02" db="EMBL/GenBank/DDBJ databases">
        <title>The Genome Sequence of Capsaspora owczarzaki ATCC 30864.</title>
        <authorList>
            <person name="Russ C."/>
            <person name="Cuomo C."/>
            <person name="Burger G."/>
            <person name="Gray M.W."/>
            <person name="Holland P.W.H."/>
            <person name="King N."/>
            <person name="Lang F.B.F."/>
            <person name="Roger A.J."/>
            <person name="Ruiz-Trillo I."/>
            <person name="Young S.K."/>
            <person name="Zeng Q."/>
            <person name="Gargeya S."/>
            <person name="Alvarado L."/>
            <person name="Berlin A."/>
            <person name="Chapman S.B."/>
            <person name="Chen Z."/>
            <person name="Freedman E."/>
            <person name="Gellesch M."/>
            <person name="Goldberg J."/>
            <person name="Griggs A."/>
            <person name="Gujja S."/>
            <person name="Heilman E."/>
            <person name="Heiman D."/>
            <person name="Howarth C."/>
            <person name="Mehta T."/>
            <person name="Neiman D."/>
            <person name="Pearson M."/>
            <person name="Roberts A."/>
            <person name="Saif S."/>
            <person name="Shea T."/>
            <person name="Shenoy N."/>
            <person name="Sisk P."/>
            <person name="Stolte C."/>
            <person name="Sykes S."/>
            <person name="White J."/>
            <person name="Yandava C."/>
            <person name="Haas B."/>
            <person name="Nusbaum C."/>
            <person name="Birren B."/>
        </authorList>
    </citation>
    <scope>NUCLEOTIDE SEQUENCE</scope>
    <source>
        <strain evidence="6">ATCC 30864</strain>
    </source>
</reference>
<dbReference type="OrthoDB" id="76105at2759"/>
<dbReference type="GO" id="GO:0006355">
    <property type="term" value="P:regulation of DNA-templated transcription"/>
    <property type="evidence" value="ECO:0007669"/>
    <property type="project" value="InterPro"/>
</dbReference>
<keyword evidence="2 3" id="KW-0539">Nucleus</keyword>
<feature type="region of interest" description="Disordered" evidence="4">
    <location>
        <begin position="307"/>
        <end position="364"/>
    </location>
</feature>
<evidence type="ECO:0000313" key="5">
    <source>
        <dbReference type="EMBL" id="KJE88860.1"/>
    </source>
</evidence>
<dbReference type="AlphaFoldDB" id="A0A0D2WH40"/>
<dbReference type="InterPro" id="IPR036600">
    <property type="entry name" value="PAH_sf"/>
</dbReference>
<dbReference type="InterPro" id="IPR052394">
    <property type="entry name" value="LRR-containing"/>
</dbReference>
<dbReference type="InterPro" id="IPR003822">
    <property type="entry name" value="PAH"/>
</dbReference>
<dbReference type="InterPro" id="IPR032675">
    <property type="entry name" value="LRR_dom_sf"/>
</dbReference>
<dbReference type="Proteomes" id="UP000008743">
    <property type="component" value="Unassembled WGS sequence"/>
</dbReference>
<dbReference type="Pfam" id="PF02671">
    <property type="entry name" value="PAH"/>
    <property type="match status" value="1"/>
</dbReference>
<proteinExistence type="predicted"/>
<dbReference type="SUPFAM" id="SSF47762">
    <property type="entry name" value="PAH2 domain"/>
    <property type="match status" value="1"/>
</dbReference>
<dbReference type="PROSITE" id="PS51477">
    <property type="entry name" value="PAH"/>
    <property type="match status" value="1"/>
</dbReference>
<comment type="subcellular location">
    <subcellularLocation>
        <location evidence="1 3">Nucleus</location>
    </subcellularLocation>
</comment>
<dbReference type="Gene3D" id="1.20.1160.11">
    <property type="entry name" value="Paired amphipathic helix"/>
    <property type="match status" value="1"/>
</dbReference>
<dbReference type="EMBL" id="KE346360">
    <property type="protein sequence ID" value="KJE88860.1"/>
    <property type="molecule type" value="Genomic_DNA"/>
</dbReference>
<dbReference type="Gene3D" id="3.80.10.10">
    <property type="entry name" value="Ribonuclease Inhibitor"/>
    <property type="match status" value="3"/>
</dbReference>
<feature type="compositionally biased region" description="Polar residues" evidence="4">
    <location>
        <begin position="307"/>
        <end position="319"/>
    </location>
</feature>
<dbReference type="GO" id="GO:0005634">
    <property type="term" value="C:nucleus"/>
    <property type="evidence" value="ECO:0007669"/>
    <property type="project" value="UniProtKB-SubCell"/>
</dbReference>
<evidence type="ECO:0000256" key="2">
    <source>
        <dbReference type="ARBA" id="ARBA00023242"/>
    </source>
</evidence>
<dbReference type="STRING" id="595528.A0A0D2WH40"/>
<gene>
    <name evidence="5" type="ORF">CAOG_008406</name>
</gene>
<dbReference type="SUPFAM" id="SSF52047">
    <property type="entry name" value="RNI-like"/>
    <property type="match status" value="1"/>
</dbReference>
<dbReference type="PANTHER" id="PTHR24114">
    <property type="entry name" value="LEUCINE RICH REPEAT FAMILY PROTEIN"/>
    <property type="match status" value="1"/>
</dbReference>
<feature type="region of interest" description="Disordered" evidence="4">
    <location>
        <begin position="505"/>
        <end position="533"/>
    </location>
</feature>
<dbReference type="PANTHER" id="PTHR24114:SF2">
    <property type="entry name" value="F-BOX DOMAIN-CONTAINING PROTEIN-RELATED"/>
    <property type="match status" value="1"/>
</dbReference>
<accession>A0A0D2WH40</accession>
<evidence type="ECO:0000256" key="4">
    <source>
        <dbReference type="SAM" id="MobiDB-lite"/>
    </source>
</evidence>
<evidence type="ECO:0000313" key="6">
    <source>
        <dbReference type="Proteomes" id="UP000008743"/>
    </source>
</evidence>
<dbReference type="Pfam" id="PF13516">
    <property type="entry name" value="LRR_6"/>
    <property type="match status" value="6"/>
</dbReference>
<evidence type="ECO:0000256" key="1">
    <source>
        <dbReference type="ARBA" id="ARBA00004123"/>
    </source>
</evidence>
<protein>
    <submittedName>
        <fullName evidence="5">Uncharacterized protein</fullName>
    </submittedName>
</protein>
<keyword evidence="6" id="KW-1185">Reference proteome</keyword>
<organism evidence="5 6">
    <name type="scientific">Capsaspora owczarzaki (strain ATCC 30864)</name>
    <dbReference type="NCBI Taxonomy" id="595528"/>
    <lineage>
        <taxon>Eukaryota</taxon>
        <taxon>Filasterea</taxon>
        <taxon>Capsaspora</taxon>
    </lineage>
</organism>
<dbReference type="InParanoid" id="A0A0D2WH40"/>
<dbReference type="PhylomeDB" id="A0A0D2WH40"/>
<name>A0A0D2WH40_CAPO3</name>